<dbReference type="Proteomes" id="UP001519654">
    <property type="component" value="Unassembled WGS sequence"/>
</dbReference>
<organism evidence="1 2">
    <name type="scientific">Paractinoplanes bogorensis</name>
    <dbReference type="NCBI Taxonomy" id="1610840"/>
    <lineage>
        <taxon>Bacteria</taxon>
        <taxon>Bacillati</taxon>
        <taxon>Actinomycetota</taxon>
        <taxon>Actinomycetes</taxon>
        <taxon>Micromonosporales</taxon>
        <taxon>Micromonosporaceae</taxon>
        <taxon>Paractinoplanes</taxon>
    </lineage>
</organism>
<evidence type="ECO:0000313" key="1">
    <source>
        <dbReference type="EMBL" id="MBU2662862.1"/>
    </source>
</evidence>
<name>A0ABS5YHA6_9ACTN</name>
<keyword evidence="2" id="KW-1185">Reference proteome</keyword>
<evidence type="ECO:0000313" key="2">
    <source>
        <dbReference type="Proteomes" id="UP001519654"/>
    </source>
</evidence>
<dbReference type="EMBL" id="JAHKKG010000002">
    <property type="protein sequence ID" value="MBU2662862.1"/>
    <property type="molecule type" value="Genomic_DNA"/>
</dbReference>
<reference evidence="1 2" key="1">
    <citation type="submission" date="2021-06" db="EMBL/GenBank/DDBJ databases">
        <title>Actinoplanes lichenicola sp. nov., and Actinoplanes ovalisporus sp. nov., isolated from lichen in Thailand.</title>
        <authorList>
            <person name="Saeng-In P."/>
            <person name="Kanchanasin P."/>
            <person name="Yuki M."/>
            <person name="Kudo T."/>
            <person name="Ohkuma M."/>
            <person name="Phongsopitanun W."/>
            <person name="Tanasupawat S."/>
        </authorList>
    </citation>
    <scope>NUCLEOTIDE SEQUENCE [LARGE SCALE GENOMIC DNA]</scope>
    <source>
        <strain evidence="1 2">NBRC 110975</strain>
    </source>
</reference>
<proteinExistence type="predicted"/>
<accession>A0ABS5YHA6</accession>
<comment type="caution">
    <text evidence="1">The sequence shown here is derived from an EMBL/GenBank/DDBJ whole genome shotgun (WGS) entry which is preliminary data.</text>
</comment>
<protein>
    <submittedName>
        <fullName evidence="1">Uncharacterized protein</fullName>
    </submittedName>
</protein>
<sequence length="70" mass="7710">MPLISCTTLRHAAAKLGAHLKEHPETQRAIKEVTDWDLSADQDIRAYAENQIAIAEGLGLDEKAADRGKR</sequence>
<gene>
    <name evidence="1" type="ORF">KOI35_05010</name>
</gene>